<dbReference type="PROSITE" id="PS00409">
    <property type="entry name" value="PROKAR_NTER_METHYL"/>
    <property type="match status" value="1"/>
</dbReference>
<feature type="domain" description="General secretion pathway GspH" evidence="9">
    <location>
        <begin position="99"/>
        <end position="208"/>
    </location>
</feature>
<sequence>MQGQEPQDSMAMSLPMAASVKMLRMMIKMALLMNLILMVKEQLTDTWKTISTTGRGNLPYSGFTLIELIVVLGIMTLTLALFAHLTANFLAATRLKESAKDIASMLRLARRLAITERGECRVVFDSKGGRYWIEGEKGDILEKKHSLQRNVVFANPYLGKDGEKDGIVEFDSPDDSALSFYPQGTAETGSLYLYDGDTRKWYTLTLTSSTGNVKLYPEKH</sequence>
<gene>
    <name evidence="10" type="ORF">E3J68_04650</name>
</gene>
<evidence type="ECO:0000313" key="10">
    <source>
        <dbReference type="EMBL" id="TET27128.1"/>
    </source>
</evidence>
<evidence type="ECO:0000313" key="11">
    <source>
        <dbReference type="Proteomes" id="UP000316517"/>
    </source>
</evidence>
<evidence type="ECO:0000256" key="5">
    <source>
        <dbReference type="ARBA" id="ARBA00022692"/>
    </source>
</evidence>
<dbReference type="Proteomes" id="UP000316517">
    <property type="component" value="Unassembled WGS sequence"/>
</dbReference>
<comment type="caution">
    <text evidence="10">The sequence shown here is derived from an EMBL/GenBank/DDBJ whole genome shotgun (WGS) entry which is preliminary data.</text>
</comment>
<feature type="transmembrane region" description="Helical" evidence="8">
    <location>
        <begin position="68"/>
        <end position="91"/>
    </location>
</feature>
<protein>
    <submittedName>
        <fullName evidence="10">Prepilin-type N-terminal cleavage/methylation domain-containing protein</fullName>
    </submittedName>
</protein>
<dbReference type="Pfam" id="PF07963">
    <property type="entry name" value="N_methyl"/>
    <property type="match status" value="1"/>
</dbReference>
<dbReference type="Pfam" id="PF12019">
    <property type="entry name" value="GspH"/>
    <property type="match status" value="1"/>
</dbReference>
<evidence type="ECO:0000256" key="7">
    <source>
        <dbReference type="ARBA" id="ARBA00023136"/>
    </source>
</evidence>
<keyword evidence="5 8" id="KW-0812">Transmembrane</keyword>
<keyword evidence="3" id="KW-0488">Methylation</keyword>
<name>A0A523T9Z3_UNCAE</name>
<reference evidence="10 11" key="1">
    <citation type="submission" date="2019-03" db="EMBL/GenBank/DDBJ databases">
        <title>Metabolic potential of uncultured bacteria and archaea associated with petroleum seepage in deep-sea sediments.</title>
        <authorList>
            <person name="Dong X."/>
            <person name="Hubert C."/>
        </authorList>
    </citation>
    <scope>NUCLEOTIDE SEQUENCE [LARGE SCALE GENOMIC DNA]</scope>
    <source>
        <strain evidence="10">E44_bin3</strain>
    </source>
</reference>
<evidence type="ECO:0000256" key="4">
    <source>
        <dbReference type="ARBA" id="ARBA00022519"/>
    </source>
</evidence>
<dbReference type="InterPro" id="IPR045584">
    <property type="entry name" value="Pilin-like"/>
</dbReference>
<dbReference type="InterPro" id="IPR022346">
    <property type="entry name" value="T2SS_GspH"/>
</dbReference>
<evidence type="ECO:0000256" key="3">
    <source>
        <dbReference type="ARBA" id="ARBA00022481"/>
    </source>
</evidence>
<evidence type="ECO:0000256" key="6">
    <source>
        <dbReference type="ARBA" id="ARBA00022989"/>
    </source>
</evidence>
<dbReference type="SUPFAM" id="SSF54523">
    <property type="entry name" value="Pili subunits"/>
    <property type="match status" value="1"/>
</dbReference>
<comment type="subcellular location">
    <subcellularLocation>
        <location evidence="1">Cell inner membrane</location>
        <topology evidence="1">Single-pass membrane protein</topology>
    </subcellularLocation>
</comment>
<keyword evidence="2" id="KW-1003">Cell membrane</keyword>
<evidence type="ECO:0000256" key="1">
    <source>
        <dbReference type="ARBA" id="ARBA00004377"/>
    </source>
</evidence>
<proteinExistence type="predicted"/>
<keyword evidence="4" id="KW-0997">Cell inner membrane</keyword>
<keyword evidence="6 8" id="KW-1133">Transmembrane helix</keyword>
<keyword evidence="7 8" id="KW-0472">Membrane</keyword>
<dbReference type="AlphaFoldDB" id="A0A523T9Z3"/>
<dbReference type="EMBL" id="SOJT01000204">
    <property type="protein sequence ID" value="TET27128.1"/>
    <property type="molecule type" value="Genomic_DNA"/>
</dbReference>
<organism evidence="10 11">
    <name type="scientific">Aerophobetes bacterium</name>
    <dbReference type="NCBI Taxonomy" id="2030807"/>
    <lineage>
        <taxon>Bacteria</taxon>
        <taxon>Candidatus Aerophobota</taxon>
    </lineage>
</organism>
<dbReference type="NCBIfam" id="TIGR02532">
    <property type="entry name" value="IV_pilin_GFxxxE"/>
    <property type="match status" value="1"/>
</dbReference>
<accession>A0A523T9Z3</accession>
<evidence type="ECO:0000256" key="2">
    <source>
        <dbReference type="ARBA" id="ARBA00022475"/>
    </source>
</evidence>
<evidence type="ECO:0000256" key="8">
    <source>
        <dbReference type="SAM" id="Phobius"/>
    </source>
</evidence>
<dbReference type="GO" id="GO:0005886">
    <property type="term" value="C:plasma membrane"/>
    <property type="evidence" value="ECO:0007669"/>
    <property type="project" value="UniProtKB-SubCell"/>
</dbReference>
<evidence type="ECO:0000259" key="9">
    <source>
        <dbReference type="Pfam" id="PF12019"/>
    </source>
</evidence>
<dbReference type="GO" id="GO:0015627">
    <property type="term" value="C:type II protein secretion system complex"/>
    <property type="evidence" value="ECO:0007669"/>
    <property type="project" value="InterPro"/>
</dbReference>
<dbReference type="GO" id="GO:0015628">
    <property type="term" value="P:protein secretion by the type II secretion system"/>
    <property type="evidence" value="ECO:0007669"/>
    <property type="project" value="InterPro"/>
</dbReference>
<dbReference type="InterPro" id="IPR012902">
    <property type="entry name" value="N_methyl_site"/>
</dbReference>